<keyword evidence="1" id="KW-0472">Membrane</keyword>
<reference evidence="2" key="1">
    <citation type="submission" date="2021-02" db="EMBL/GenBank/DDBJ databases">
        <authorList>
            <person name="Nowell W R."/>
        </authorList>
    </citation>
    <scope>NUCLEOTIDE SEQUENCE</scope>
</reference>
<name>A0A8S2F3H1_9BILA</name>
<organism evidence="2 4">
    <name type="scientific">Didymodactylos carnosus</name>
    <dbReference type="NCBI Taxonomy" id="1234261"/>
    <lineage>
        <taxon>Eukaryota</taxon>
        <taxon>Metazoa</taxon>
        <taxon>Spiralia</taxon>
        <taxon>Gnathifera</taxon>
        <taxon>Rotifera</taxon>
        <taxon>Eurotatoria</taxon>
        <taxon>Bdelloidea</taxon>
        <taxon>Philodinida</taxon>
        <taxon>Philodinidae</taxon>
        <taxon>Didymodactylos</taxon>
    </lineage>
</organism>
<evidence type="ECO:0000313" key="2">
    <source>
        <dbReference type="EMBL" id="CAF1332414.1"/>
    </source>
</evidence>
<proteinExistence type="predicted"/>
<dbReference type="AlphaFoldDB" id="A0A8S2F3H1"/>
<dbReference type="EMBL" id="CAJOBA010043052">
    <property type="protein sequence ID" value="CAF4143769.1"/>
    <property type="molecule type" value="Genomic_DNA"/>
</dbReference>
<dbReference type="Proteomes" id="UP000682733">
    <property type="component" value="Unassembled WGS sequence"/>
</dbReference>
<evidence type="ECO:0000313" key="4">
    <source>
        <dbReference type="Proteomes" id="UP000677228"/>
    </source>
</evidence>
<dbReference type="EMBL" id="CAJNOK010021434">
    <property type="protein sequence ID" value="CAF1332414.1"/>
    <property type="molecule type" value="Genomic_DNA"/>
</dbReference>
<keyword evidence="1" id="KW-0812">Transmembrane</keyword>
<gene>
    <name evidence="2" type="ORF">OVA965_LOCUS29950</name>
    <name evidence="3" type="ORF">TMI583_LOCUS30741</name>
</gene>
<protein>
    <submittedName>
        <fullName evidence="2">Uncharacterized protein</fullName>
    </submittedName>
</protein>
<comment type="caution">
    <text evidence="2">The sequence shown here is derived from an EMBL/GenBank/DDBJ whole genome shotgun (WGS) entry which is preliminary data.</text>
</comment>
<accession>A0A8S2F3H1</accession>
<evidence type="ECO:0000256" key="1">
    <source>
        <dbReference type="SAM" id="Phobius"/>
    </source>
</evidence>
<evidence type="ECO:0000313" key="3">
    <source>
        <dbReference type="EMBL" id="CAF4143769.1"/>
    </source>
</evidence>
<sequence>MVIIMFVYTTTTTNGQQESQENLLKILSDTGRRIPFVISQCQLKYENCLLDVNDADKLDTLCRVYSRLRDCLLIVNQDTICLSIELKQHLQKMRQLEYNACGVPSTPLNTVVSSSASSSSYLLFSTNKSYSILFIGLYSILFVIILIYFLVFIIVFCYKKLSSFT</sequence>
<keyword evidence="1" id="KW-1133">Transmembrane helix</keyword>
<feature type="transmembrane region" description="Helical" evidence="1">
    <location>
        <begin position="130"/>
        <end position="158"/>
    </location>
</feature>
<dbReference type="Proteomes" id="UP000677228">
    <property type="component" value="Unassembled WGS sequence"/>
</dbReference>